<evidence type="ECO:0000313" key="15">
    <source>
        <dbReference type="Proteomes" id="UP000244928"/>
    </source>
</evidence>
<dbReference type="Pfam" id="PF00005">
    <property type="entry name" value="ABC_tran"/>
    <property type="match status" value="1"/>
</dbReference>
<evidence type="ECO:0000256" key="5">
    <source>
        <dbReference type="ARBA" id="ARBA00022840"/>
    </source>
</evidence>
<dbReference type="GO" id="GO:0005886">
    <property type="term" value="C:plasma membrane"/>
    <property type="evidence" value="ECO:0007669"/>
    <property type="project" value="UniProtKB-SubCell"/>
</dbReference>
<dbReference type="SUPFAM" id="SSF90123">
    <property type="entry name" value="ABC transporter transmembrane region"/>
    <property type="match status" value="1"/>
</dbReference>
<evidence type="ECO:0000256" key="3">
    <source>
        <dbReference type="ARBA" id="ARBA00022692"/>
    </source>
</evidence>
<evidence type="ECO:0000256" key="6">
    <source>
        <dbReference type="ARBA" id="ARBA00022967"/>
    </source>
</evidence>
<dbReference type="PANTHER" id="PTHR24221:SF654">
    <property type="entry name" value="ATP-BINDING CASSETTE SUB-FAMILY B MEMBER 6"/>
    <property type="match status" value="1"/>
</dbReference>
<dbReference type="GO" id="GO:0005524">
    <property type="term" value="F:ATP binding"/>
    <property type="evidence" value="ECO:0007669"/>
    <property type="project" value="UniProtKB-KW"/>
</dbReference>
<dbReference type="GO" id="GO:0016887">
    <property type="term" value="F:ATP hydrolysis activity"/>
    <property type="evidence" value="ECO:0007669"/>
    <property type="project" value="InterPro"/>
</dbReference>
<dbReference type="OrthoDB" id="9806127at2"/>
<dbReference type="InterPro" id="IPR039421">
    <property type="entry name" value="Type_1_exporter"/>
</dbReference>
<evidence type="ECO:0000256" key="9">
    <source>
        <dbReference type="ARBA" id="ARBA00023455"/>
    </source>
</evidence>
<evidence type="ECO:0000256" key="1">
    <source>
        <dbReference type="ARBA" id="ARBA00004429"/>
    </source>
</evidence>
<dbReference type="PROSITE" id="PS50929">
    <property type="entry name" value="ABC_TM1F"/>
    <property type="match status" value="1"/>
</dbReference>
<dbReference type="Proteomes" id="UP000244928">
    <property type="component" value="Chromosome"/>
</dbReference>
<dbReference type="PROSITE" id="PS50893">
    <property type="entry name" value="ABC_TRANSPORTER_2"/>
    <property type="match status" value="1"/>
</dbReference>
<dbReference type="Gene3D" id="3.40.50.300">
    <property type="entry name" value="P-loop containing nucleotide triphosphate hydrolases"/>
    <property type="match status" value="1"/>
</dbReference>
<dbReference type="Gene3D" id="1.20.1560.10">
    <property type="entry name" value="ABC transporter type 1, transmembrane domain"/>
    <property type="match status" value="1"/>
</dbReference>
<feature type="compositionally biased region" description="Low complexity" evidence="10">
    <location>
        <begin position="1"/>
        <end position="20"/>
    </location>
</feature>
<dbReference type="EMBL" id="CP015449">
    <property type="protein sequence ID" value="AWH92534.1"/>
    <property type="molecule type" value="Genomic_DNA"/>
</dbReference>
<comment type="similarity">
    <text evidence="9">Belongs to the ABC transporter superfamily. Siderophore-Fe(3+) uptake transporter (SIUT) (TC 3.A.1.21) family.</text>
</comment>
<dbReference type="AlphaFoldDB" id="A0A2S1R8G6"/>
<sequence>MSSSESGTVTSASTDTADAAQVGGPDRPDVTAALPLASGRESLAVLWPLLRERRGNLLLVAVAGLVGAVAGLVAPWVIGRLVDVLPGSQDYSAVWAAAGAIAVAGVVGAGCTWAGQAWLARLTEPTVARLREMVMDRSLRLGAAQMETTETGDLVSRVAEDAREISQAATAVIPLVVQSLFTVIVSAVGLATVDWRLGLVGLVALPMYWTTLRWYLPRSGPIYAAERAAFGTRASRLLGGITGSRTLHAYDAQDAELRRITAASAQARDLSIRVFYFVTRAFSRNNRAEVTVLGLLLVVGFFLVDADIITAGAVTTAALLFHRLFNPIGALVGIVDQVQSAGASLVRMVGVITMPVPERTATLEPGPLELTGVSHAYGEASREAFSGEAPDGDASFGGAAPALIDVDLTLAPGEVVAVVGSTGAGKSTLALVAAGTLTPSRGSVRMGGVSLSDVDPVALRQRITMVSQEVHSFAATIAENVRAPRPEASESEVRAALRTVGADWVDDLPDGIHTVIGEGGHPLDPMQSQMIALARVELADPDVVILDEATAEAGSAGARRLDDAAAAVLRDRAGLVVAHRLSQAVSADRILVMEHGRVVESGTHDELLRADGRYAELARAWFGA</sequence>
<evidence type="ECO:0000313" key="14">
    <source>
        <dbReference type="EMBL" id="AWH92534.1"/>
    </source>
</evidence>
<accession>A0A2S1R8G6</accession>
<feature type="domain" description="ABC transporter" evidence="12">
    <location>
        <begin position="368"/>
        <end position="620"/>
    </location>
</feature>
<evidence type="ECO:0000256" key="8">
    <source>
        <dbReference type="ARBA" id="ARBA00023136"/>
    </source>
</evidence>
<feature type="region of interest" description="Disordered" evidence="10">
    <location>
        <begin position="1"/>
        <end position="26"/>
    </location>
</feature>
<feature type="domain" description="ABC transmembrane type-1" evidence="13">
    <location>
        <begin position="58"/>
        <end position="340"/>
    </location>
</feature>
<dbReference type="PANTHER" id="PTHR24221">
    <property type="entry name" value="ATP-BINDING CASSETTE SUB-FAMILY B"/>
    <property type="match status" value="1"/>
</dbReference>
<dbReference type="InterPro" id="IPR011527">
    <property type="entry name" value="ABC1_TM_dom"/>
</dbReference>
<dbReference type="GO" id="GO:0140359">
    <property type="term" value="F:ABC-type transporter activity"/>
    <property type="evidence" value="ECO:0007669"/>
    <property type="project" value="InterPro"/>
</dbReference>
<dbReference type="GO" id="GO:0034040">
    <property type="term" value="F:ATPase-coupled lipid transmembrane transporter activity"/>
    <property type="evidence" value="ECO:0007669"/>
    <property type="project" value="TreeGrafter"/>
</dbReference>
<keyword evidence="5" id="KW-0067">ATP-binding</keyword>
<dbReference type="Pfam" id="PF00664">
    <property type="entry name" value="ABC_membrane"/>
    <property type="match status" value="1"/>
</dbReference>
<reference evidence="14 15" key="1">
    <citation type="submission" date="2016-04" db="EMBL/GenBank/DDBJ databases">
        <title>Complete genome sequence of Dietzia lutea YIM 80766T, a strain isolated from desert soil in Egypt.</title>
        <authorList>
            <person name="Zhao J."/>
            <person name="Hu B."/>
            <person name="Geng S."/>
            <person name="Nie Y."/>
            <person name="Tang Y."/>
        </authorList>
    </citation>
    <scope>NUCLEOTIDE SEQUENCE [LARGE SCALE GENOMIC DNA]</scope>
    <source>
        <strain evidence="14 15">YIM 80766</strain>
    </source>
</reference>
<dbReference type="InterPro" id="IPR036640">
    <property type="entry name" value="ABC1_TM_sf"/>
</dbReference>
<organism evidence="14 15">
    <name type="scientific">Dietzia lutea</name>
    <dbReference type="NCBI Taxonomy" id="546160"/>
    <lineage>
        <taxon>Bacteria</taxon>
        <taxon>Bacillati</taxon>
        <taxon>Actinomycetota</taxon>
        <taxon>Actinomycetes</taxon>
        <taxon>Mycobacteriales</taxon>
        <taxon>Dietziaceae</taxon>
        <taxon>Dietzia</taxon>
    </lineage>
</organism>
<keyword evidence="7 11" id="KW-1133">Transmembrane helix</keyword>
<keyword evidence="6" id="KW-1278">Translocase</keyword>
<evidence type="ECO:0000259" key="13">
    <source>
        <dbReference type="PROSITE" id="PS50929"/>
    </source>
</evidence>
<evidence type="ECO:0000256" key="2">
    <source>
        <dbReference type="ARBA" id="ARBA00022519"/>
    </source>
</evidence>
<feature type="transmembrane region" description="Helical" evidence="11">
    <location>
        <begin position="57"/>
        <end position="78"/>
    </location>
</feature>
<name>A0A2S1R8G6_9ACTN</name>
<evidence type="ECO:0000259" key="12">
    <source>
        <dbReference type="PROSITE" id="PS50893"/>
    </source>
</evidence>
<comment type="subcellular location">
    <subcellularLocation>
        <location evidence="1">Cell inner membrane</location>
        <topology evidence="1">Multi-pass membrane protein</topology>
    </subcellularLocation>
</comment>
<keyword evidence="15" id="KW-1185">Reference proteome</keyword>
<gene>
    <name evidence="14" type="ORF">A6035_10570</name>
</gene>
<evidence type="ECO:0000256" key="7">
    <source>
        <dbReference type="ARBA" id="ARBA00022989"/>
    </source>
</evidence>
<dbReference type="InterPro" id="IPR003593">
    <property type="entry name" value="AAA+_ATPase"/>
</dbReference>
<evidence type="ECO:0000256" key="4">
    <source>
        <dbReference type="ARBA" id="ARBA00022741"/>
    </source>
</evidence>
<dbReference type="InterPro" id="IPR027417">
    <property type="entry name" value="P-loop_NTPase"/>
</dbReference>
<feature type="transmembrane region" description="Helical" evidence="11">
    <location>
        <begin position="171"/>
        <end position="191"/>
    </location>
</feature>
<dbReference type="SUPFAM" id="SSF52540">
    <property type="entry name" value="P-loop containing nucleoside triphosphate hydrolases"/>
    <property type="match status" value="1"/>
</dbReference>
<evidence type="ECO:0000256" key="11">
    <source>
        <dbReference type="SAM" id="Phobius"/>
    </source>
</evidence>
<keyword evidence="2" id="KW-0997">Cell inner membrane</keyword>
<feature type="transmembrane region" description="Helical" evidence="11">
    <location>
        <begin position="93"/>
        <end position="114"/>
    </location>
</feature>
<dbReference type="SMART" id="SM00382">
    <property type="entry name" value="AAA"/>
    <property type="match status" value="1"/>
</dbReference>
<keyword evidence="3 11" id="KW-0812">Transmembrane</keyword>
<dbReference type="CDD" id="cd07346">
    <property type="entry name" value="ABC_6TM_exporters"/>
    <property type="match status" value="1"/>
</dbReference>
<feature type="transmembrane region" description="Helical" evidence="11">
    <location>
        <begin position="290"/>
        <end position="321"/>
    </location>
</feature>
<evidence type="ECO:0000256" key="10">
    <source>
        <dbReference type="SAM" id="MobiDB-lite"/>
    </source>
</evidence>
<dbReference type="KEGG" id="dlu:A6035_10570"/>
<dbReference type="InterPro" id="IPR003439">
    <property type="entry name" value="ABC_transporter-like_ATP-bd"/>
</dbReference>
<protein>
    <submittedName>
        <fullName evidence="14">ABC transporter permease</fullName>
    </submittedName>
</protein>
<feature type="transmembrane region" description="Helical" evidence="11">
    <location>
        <begin position="197"/>
        <end position="216"/>
    </location>
</feature>
<dbReference type="RefSeq" id="WP_108847771.1">
    <property type="nucleotide sequence ID" value="NZ_CP015449.1"/>
</dbReference>
<keyword evidence="4" id="KW-0547">Nucleotide-binding</keyword>
<keyword evidence="2" id="KW-1003">Cell membrane</keyword>
<keyword evidence="8 11" id="KW-0472">Membrane</keyword>
<proteinExistence type="inferred from homology"/>